<evidence type="ECO:0000313" key="3">
    <source>
        <dbReference type="Proteomes" id="UP001494902"/>
    </source>
</evidence>
<feature type="region of interest" description="Disordered" evidence="1">
    <location>
        <begin position="67"/>
        <end position="103"/>
    </location>
</feature>
<dbReference type="RefSeq" id="WP_349297287.1">
    <property type="nucleotide sequence ID" value="NZ_JBEDNQ010000002.1"/>
</dbReference>
<gene>
    <name evidence="2" type="ORF">WIS52_06955</name>
</gene>
<evidence type="ECO:0000256" key="1">
    <source>
        <dbReference type="SAM" id="MobiDB-lite"/>
    </source>
</evidence>
<name>A0ABV1K6T9_9PSEU</name>
<sequence>MMQVVDHEPRSWFLMRDGDRLYLDVNCNHGAFGYSVLIELDGSERRALDEQGRGYLHELADAVHMSAPAARDSTSPYRDRDQSRTYGTATSEAVAAWRRSGGS</sequence>
<accession>A0ABV1K6T9</accession>
<organism evidence="2 3">
    <name type="scientific">Pseudonocardia nematodicida</name>
    <dbReference type="NCBI Taxonomy" id="1206997"/>
    <lineage>
        <taxon>Bacteria</taxon>
        <taxon>Bacillati</taxon>
        <taxon>Actinomycetota</taxon>
        <taxon>Actinomycetes</taxon>
        <taxon>Pseudonocardiales</taxon>
        <taxon>Pseudonocardiaceae</taxon>
        <taxon>Pseudonocardia</taxon>
    </lineage>
</organism>
<comment type="caution">
    <text evidence="2">The sequence shown here is derived from an EMBL/GenBank/DDBJ whole genome shotgun (WGS) entry which is preliminary data.</text>
</comment>
<dbReference type="Proteomes" id="UP001494902">
    <property type="component" value="Unassembled WGS sequence"/>
</dbReference>
<keyword evidence="3" id="KW-1185">Reference proteome</keyword>
<dbReference type="EMBL" id="JBEDNQ010000002">
    <property type="protein sequence ID" value="MEQ3550208.1"/>
    <property type="molecule type" value="Genomic_DNA"/>
</dbReference>
<evidence type="ECO:0000313" key="2">
    <source>
        <dbReference type="EMBL" id="MEQ3550208.1"/>
    </source>
</evidence>
<proteinExistence type="predicted"/>
<protein>
    <submittedName>
        <fullName evidence="2">Uncharacterized protein</fullName>
    </submittedName>
</protein>
<reference evidence="2 3" key="1">
    <citation type="submission" date="2024-03" db="EMBL/GenBank/DDBJ databases">
        <title>Draft genome sequence of Pseudonocardia nematodicida JCM 31783.</title>
        <authorList>
            <person name="Butdee W."/>
            <person name="Duangmal K."/>
        </authorList>
    </citation>
    <scope>NUCLEOTIDE SEQUENCE [LARGE SCALE GENOMIC DNA]</scope>
    <source>
        <strain evidence="2 3">JCM 31783</strain>
    </source>
</reference>